<accession>A0A0R3TDL4</accession>
<sequence length="42" mass="4738">MGLISRLFSATWLLLFSFQIAFTFGLPQLSTIGLDPIQQVCY</sequence>
<keyword evidence="2" id="KW-1185">Reference proteome</keyword>
<proteinExistence type="predicted"/>
<dbReference type="Proteomes" id="UP000278807">
    <property type="component" value="Unassembled WGS sequence"/>
</dbReference>
<gene>
    <name evidence="1" type="ORF">HNAJ_LOCUS5151</name>
</gene>
<evidence type="ECO:0000313" key="2">
    <source>
        <dbReference type="Proteomes" id="UP000278807"/>
    </source>
</evidence>
<organism evidence="3">
    <name type="scientific">Rodentolepis nana</name>
    <name type="common">Dwarf tapeworm</name>
    <name type="synonym">Hymenolepis nana</name>
    <dbReference type="NCBI Taxonomy" id="102285"/>
    <lineage>
        <taxon>Eukaryota</taxon>
        <taxon>Metazoa</taxon>
        <taxon>Spiralia</taxon>
        <taxon>Lophotrochozoa</taxon>
        <taxon>Platyhelminthes</taxon>
        <taxon>Cestoda</taxon>
        <taxon>Eucestoda</taxon>
        <taxon>Cyclophyllidea</taxon>
        <taxon>Hymenolepididae</taxon>
        <taxon>Rodentolepis</taxon>
    </lineage>
</organism>
<evidence type="ECO:0000313" key="3">
    <source>
        <dbReference type="WBParaSite" id="HNAJ_0000515301-mRNA-1"/>
    </source>
</evidence>
<dbReference type="WBParaSite" id="HNAJ_0000515301-mRNA-1">
    <property type="protein sequence ID" value="HNAJ_0000515301-mRNA-1"/>
    <property type="gene ID" value="HNAJ_0000515301"/>
</dbReference>
<name>A0A0R3TDL4_RODNA</name>
<reference evidence="1 2" key="2">
    <citation type="submission" date="2018-11" db="EMBL/GenBank/DDBJ databases">
        <authorList>
            <consortium name="Pathogen Informatics"/>
        </authorList>
    </citation>
    <scope>NUCLEOTIDE SEQUENCE [LARGE SCALE GENOMIC DNA]</scope>
</reference>
<dbReference type="AlphaFoldDB" id="A0A0R3TDL4"/>
<protein>
    <submittedName>
        <fullName evidence="3">MFS transporter</fullName>
    </submittedName>
</protein>
<reference evidence="3" key="1">
    <citation type="submission" date="2017-02" db="UniProtKB">
        <authorList>
            <consortium name="WormBaseParasite"/>
        </authorList>
    </citation>
    <scope>IDENTIFICATION</scope>
</reference>
<dbReference type="EMBL" id="UZAE01004124">
    <property type="protein sequence ID" value="VDO01011.1"/>
    <property type="molecule type" value="Genomic_DNA"/>
</dbReference>
<evidence type="ECO:0000313" key="1">
    <source>
        <dbReference type="EMBL" id="VDO01011.1"/>
    </source>
</evidence>